<organism evidence="1 2">
    <name type="scientific">Plakobranchus ocellatus</name>
    <dbReference type="NCBI Taxonomy" id="259542"/>
    <lineage>
        <taxon>Eukaryota</taxon>
        <taxon>Metazoa</taxon>
        <taxon>Spiralia</taxon>
        <taxon>Lophotrochozoa</taxon>
        <taxon>Mollusca</taxon>
        <taxon>Gastropoda</taxon>
        <taxon>Heterobranchia</taxon>
        <taxon>Euthyneura</taxon>
        <taxon>Panpulmonata</taxon>
        <taxon>Sacoglossa</taxon>
        <taxon>Placobranchoidea</taxon>
        <taxon>Plakobranchidae</taxon>
        <taxon>Plakobranchus</taxon>
    </lineage>
</organism>
<evidence type="ECO:0000313" key="1">
    <source>
        <dbReference type="EMBL" id="GFO12949.1"/>
    </source>
</evidence>
<evidence type="ECO:0000313" key="2">
    <source>
        <dbReference type="Proteomes" id="UP000735302"/>
    </source>
</evidence>
<proteinExistence type="predicted"/>
<dbReference type="Proteomes" id="UP000735302">
    <property type="component" value="Unassembled WGS sequence"/>
</dbReference>
<gene>
    <name evidence="1" type="ORF">PoB_003945400</name>
</gene>
<dbReference type="AlphaFoldDB" id="A0AAV4AYV1"/>
<name>A0AAV4AYV1_9GAST</name>
<protein>
    <recommendedName>
        <fullName evidence="3">DUF19 domain-containing protein</fullName>
    </recommendedName>
</protein>
<comment type="caution">
    <text evidence="1">The sequence shown here is derived from an EMBL/GenBank/DDBJ whole genome shotgun (WGS) entry which is preliminary data.</text>
</comment>
<evidence type="ECO:0008006" key="3">
    <source>
        <dbReference type="Google" id="ProtNLM"/>
    </source>
</evidence>
<accession>A0AAV4AYV1</accession>
<dbReference type="EMBL" id="BLXT01004479">
    <property type="protein sequence ID" value="GFO12949.1"/>
    <property type="molecule type" value="Genomic_DNA"/>
</dbReference>
<reference evidence="1 2" key="1">
    <citation type="journal article" date="2021" name="Elife">
        <title>Chloroplast acquisition without the gene transfer in kleptoplastic sea slugs, Plakobranchus ocellatus.</title>
        <authorList>
            <person name="Maeda T."/>
            <person name="Takahashi S."/>
            <person name="Yoshida T."/>
            <person name="Shimamura S."/>
            <person name="Takaki Y."/>
            <person name="Nagai Y."/>
            <person name="Toyoda A."/>
            <person name="Suzuki Y."/>
            <person name="Arimoto A."/>
            <person name="Ishii H."/>
            <person name="Satoh N."/>
            <person name="Nishiyama T."/>
            <person name="Hasebe M."/>
            <person name="Maruyama T."/>
            <person name="Minagawa J."/>
            <person name="Obokata J."/>
            <person name="Shigenobu S."/>
        </authorList>
    </citation>
    <scope>NUCLEOTIDE SEQUENCE [LARGE SCALE GENOMIC DNA]</scope>
</reference>
<sequence length="187" mass="20999">MILCSRTALRHQKSFQSTLECFLNHTLACMPQVYRGYLPQPRAMVSLVDKLCKNITKSEINFSCVEKRTQKLQVCGFEKGMHTFGDSDSAFTFDKFACIASKSNTECLKAELRPCGCATVRLYEGLSRDYLYPPACPRDILQDPPTTCDASNEALFVENNARGLSVSKFSCFAIIVLYRVYVILSST</sequence>
<keyword evidence="2" id="KW-1185">Reference proteome</keyword>